<dbReference type="AlphaFoldDB" id="A0A819X274"/>
<feature type="region of interest" description="Disordered" evidence="1">
    <location>
        <begin position="1"/>
        <end position="23"/>
    </location>
</feature>
<gene>
    <name evidence="2" type="ORF">KXQ929_LOCUS36266</name>
</gene>
<protein>
    <submittedName>
        <fullName evidence="2">Uncharacterized protein</fullName>
    </submittedName>
</protein>
<feature type="non-terminal residue" evidence="2">
    <location>
        <position position="23"/>
    </location>
</feature>
<reference evidence="2" key="1">
    <citation type="submission" date="2021-02" db="EMBL/GenBank/DDBJ databases">
        <authorList>
            <person name="Nowell W R."/>
        </authorList>
    </citation>
    <scope>NUCLEOTIDE SEQUENCE</scope>
</reference>
<dbReference type="Proteomes" id="UP000663868">
    <property type="component" value="Unassembled WGS sequence"/>
</dbReference>
<comment type="caution">
    <text evidence="2">The sequence shown here is derived from an EMBL/GenBank/DDBJ whole genome shotgun (WGS) entry which is preliminary data.</text>
</comment>
<feature type="compositionally biased region" description="Polar residues" evidence="1">
    <location>
        <begin position="1"/>
        <end position="11"/>
    </location>
</feature>
<dbReference type="EMBL" id="CAJOBB010005564">
    <property type="protein sequence ID" value="CAF4132731.1"/>
    <property type="molecule type" value="Genomic_DNA"/>
</dbReference>
<organism evidence="2 3">
    <name type="scientific">Adineta steineri</name>
    <dbReference type="NCBI Taxonomy" id="433720"/>
    <lineage>
        <taxon>Eukaryota</taxon>
        <taxon>Metazoa</taxon>
        <taxon>Spiralia</taxon>
        <taxon>Gnathifera</taxon>
        <taxon>Rotifera</taxon>
        <taxon>Eurotatoria</taxon>
        <taxon>Bdelloidea</taxon>
        <taxon>Adinetida</taxon>
        <taxon>Adinetidae</taxon>
        <taxon>Adineta</taxon>
    </lineage>
</organism>
<proteinExistence type="predicted"/>
<name>A0A819X274_9BILA</name>
<sequence>MSEAIDTSETNIEAVGANDEKRF</sequence>
<evidence type="ECO:0000313" key="2">
    <source>
        <dbReference type="EMBL" id="CAF4132731.1"/>
    </source>
</evidence>
<accession>A0A819X274</accession>
<evidence type="ECO:0000313" key="3">
    <source>
        <dbReference type="Proteomes" id="UP000663868"/>
    </source>
</evidence>
<evidence type="ECO:0000256" key="1">
    <source>
        <dbReference type="SAM" id="MobiDB-lite"/>
    </source>
</evidence>